<dbReference type="eggNOG" id="COG1035">
    <property type="taxonomic scope" value="Bacteria"/>
</dbReference>
<reference evidence="3" key="2">
    <citation type="submission" date="2011-02" db="EMBL/GenBank/DDBJ databases">
        <title>The complete genome of Syntrophobotulus glycolicus DSM 8271.</title>
        <authorList>
            <person name="Lucas S."/>
            <person name="Copeland A."/>
            <person name="Lapidus A."/>
            <person name="Bruce D."/>
            <person name="Goodwin L."/>
            <person name="Pitluck S."/>
            <person name="Kyrpides N."/>
            <person name="Mavromatis K."/>
            <person name="Pagani I."/>
            <person name="Ivanova N."/>
            <person name="Mikhailova N."/>
            <person name="Chertkov O."/>
            <person name="Held B."/>
            <person name="Detter J.C."/>
            <person name="Tapia R."/>
            <person name="Han C."/>
            <person name="Land M."/>
            <person name="Hauser L."/>
            <person name="Markowitz V."/>
            <person name="Cheng J.-F."/>
            <person name="Hugenholtz P."/>
            <person name="Woyke T."/>
            <person name="Wu D."/>
            <person name="Spring S."/>
            <person name="Schroeder M."/>
            <person name="Brambilla E."/>
            <person name="Klenk H.-P."/>
            <person name="Eisen J.A."/>
        </authorList>
    </citation>
    <scope>NUCLEOTIDE SEQUENCE [LARGE SCALE GENOMIC DNA]</scope>
    <source>
        <strain evidence="3">DSM 8271 / FlGlyR</strain>
    </source>
</reference>
<protein>
    <submittedName>
        <fullName evidence="2">Coenzyme F420 hydrogenase/dehydrogenase beta subunit domain protein</fullName>
    </submittedName>
</protein>
<sequence>MILYNDKKECSGCAACLNICAKQAITMQPDEDGFIYPTVNDNLCIECGHCRTVCAFQIGVVTADVPLATYVAINKNQSVLAASSSGGAFAALASIIFEQNGVVFGCTYNSDMEPMHIGIDNLTDMKKLQGSKYVQSNINHTYLEAKKYLELGNRVLFTGAPCQIAGLKSYLRTDYENLITADIICHGVPSAEFFKGYIKHLEAKLKGKVIDFRFRDKEKGWGLMGKIIYIKNGVVLEQLIPPITSYYYSCFLKGEIYRESCYDCKYAGGGRQGDFTMGDYWGIEKSHPEIDIKNGISVLLVNSAKGIKLIEKLEKHLTLVHSTFEQARVHNEQLRQPTKRSEKRAAILKIWREGGYQAIADRYYRLNRRKMISYRIKKLIPPRVKELVKLIMIKESLDKR</sequence>
<name>F0SY71_SYNGF</name>
<dbReference type="SUPFAM" id="SSF54862">
    <property type="entry name" value="4Fe-4S ferredoxins"/>
    <property type="match status" value="1"/>
</dbReference>
<dbReference type="eggNOG" id="COG1145">
    <property type="taxonomic scope" value="Bacteria"/>
</dbReference>
<dbReference type="HOGENOM" id="CLU_037958_1_0_9"/>
<dbReference type="AlphaFoldDB" id="F0SY71"/>
<organism evidence="2 3">
    <name type="scientific">Syntrophobotulus glycolicus (strain DSM 8271 / FlGlyR)</name>
    <dbReference type="NCBI Taxonomy" id="645991"/>
    <lineage>
        <taxon>Bacteria</taxon>
        <taxon>Bacillati</taxon>
        <taxon>Bacillota</taxon>
        <taxon>Clostridia</taxon>
        <taxon>Eubacteriales</taxon>
        <taxon>Desulfitobacteriaceae</taxon>
        <taxon>Syntrophobotulus</taxon>
    </lineage>
</organism>
<dbReference type="PANTHER" id="PTHR43193:SF2">
    <property type="entry name" value="POLYFERREDOXIN PROTEIN FWDF"/>
    <property type="match status" value="1"/>
</dbReference>
<keyword evidence="3" id="KW-1185">Reference proteome</keyword>
<dbReference type="EMBL" id="CP002547">
    <property type="protein sequence ID" value="ADY55906.1"/>
    <property type="molecule type" value="Genomic_DNA"/>
</dbReference>
<evidence type="ECO:0000313" key="2">
    <source>
        <dbReference type="EMBL" id="ADY55906.1"/>
    </source>
</evidence>
<evidence type="ECO:0000259" key="1">
    <source>
        <dbReference type="PROSITE" id="PS51379"/>
    </source>
</evidence>
<dbReference type="InterPro" id="IPR007525">
    <property type="entry name" value="FrhB_FdhB_C"/>
</dbReference>
<reference evidence="2 3" key="1">
    <citation type="journal article" date="2011" name="Stand. Genomic Sci.">
        <title>Complete genome sequence of Syntrophobotulus glycolicus type strain (FlGlyR).</title>
        <authorList>
            <person name="Han C."/>
            <person name="Mwirichia R."/>
            <person name="Chertkov O."/>
            <person name="Held B."/>
            <person name="Lapidus A."/>
            <person name="Nolan M."/>
            <person name="Lucas S."/>
            <person name="Hammon N."/>
            <person name="Deshpande S."/>
            <person name="Cheng J.F."/>
            <person name="Tapia R."/>
            <person name="Goodwin L."/>
            <person name="Pitluck S."/>
            <person name="Huntemann M."/>
            <person name="Liolios K."/>
            <person name="Ivanova N."/>
            <person name="Pagani I."/>
            <person name="Mavromatis K."/>
            <person name="Ovchinikova G."/>
            <person name="Pati A."/>
            <person name="Chen A."/>
            <person name="Palaniappan K."/>
            <person name="Land M."/>
            <person name="Hauser L."/>
            <person name="Brambilla E.M."/>
            <person name="Rohde M."/>
            <person name="Spring S."/>
            <person name="Sikorski J."/>
            <person name="Goker M."/>
            <person name="Woyke T."/>
            <person name="Bristow J."/>
            <person name="Eisen J.A."/>
            <person name="Markowitz V."/>
            <person name="Hugenholtz P."/>
            <person name="Kyrpides N.C."/>
            <person name="Klenk H.P."/>
            <person name="Detter J.C."/>
        </authorList>
    </citation>
    <scope>NUCLEOTIDE SEQUENCE [LARGE SCALE GENOMIC DNA]</scope>
    <source>
        <strain evidence="3">DSM 8271 / FlGlyR</strain>
    </source>
</reference>
<dbReference type="InterPro" id="IPR052977">
    <property type="entry name" value="Polyferredoxin-like_ET"/>
</dbReference>
<dbReference type="Pfam" id="PF04432">
    <property type="entry name" value="FrhB_FdhB_C"/>
    <property type="match status" value="1"/>
</dbReference>
<feature type="domain" description="4Fe-4S ferredoxin-type" evidence="1">
    <location>
        <begin position="1"/>
        <end position="30"/>
    </location>
</feature>
<dbReference type="OrthoDB" id="430408at2"/>
<dbReference type="STRING" id="645991.Sgly_1608"/>
<dbReference type="PANTHER" id="PTHR43193">
    <property type="match status" value="1"/>
</dbReference>
<dbReference type="PROSITE" id="PS51379">
    <property type="entry name" value="4FE4S_FER_2"/>
    <property type="match status" value="2"/>
</dbReference>
<dbReference type="Pfam" id="PF12838">
    <property type="entry name" value="Fer4_7"/>
    <property type="match status" value="1"/>
</dbReference>
<dbReference type="KEGG" id="sgy:Sgly_1608"/>
<accession>F0SY71</accession>
<dbReference type="InterPro" id="IPR017896">
    <property type="entry name" value="4Fe4S_Fe-S-bd"/>
</dbReference>
<evidence type="ECO:0000313" key="3">
    <source>
        <dbReference type="Proteomes" id="UP000007488"/>
    </source>
</evidence>
<dbReference type="Gene3D" id="3.30.70.20">
    <property type="match status" value="1"/>
</dbReference>
<feature type="domain" description="4Fe-4S ferredoxin-type" evidence="1">
    <location>
        <begin position="35"/>
        <end position="64"/>
    </location>
</feature>
<proteinExistence type="predicted"/>
<dbReference type="Proteomes" id="UP000007488">
    <property type="component" value="Chromosome"/>
</dbReference>
<gene>
    <name evidence="2" type="ordered locus">Sgly_1608</name>
</gene>